<reference evidence="1 2" key="1">
    <citation type="journal article" date="2011" name="PLoS Genet.">
        <title>Genome sequencing and comparative transcriptomics of the model entomopathogenic fungi Metarhizium anisopliae and M. acridum.</title>
        <authorList>
            <person name="Gao Q."/>
            <person name="Jin K."/>
            <person name="Ying S.H."/>
            <person name="Zhang Y."/>
            <person name="Xiao G."/>
            <person name="Shang Y."/>
            <person name="Duan Z."/>
            <person name="Hu X."/>
            <person name="Xie X.Q."/>
            <person name="Zhou G."/>
            <person name="Peng G."/>
            <person name="Luo Z."/>
            <person name="Huang W."/>
            <person name="Wang B."/>
            <person name="Fang W."/>
            <person name="Wang S."/>
            <person name="Zhong Y."/>
            <person name="Ma L.J."/>
            <person name="St Leger R.J."/>
            <person name="Zhao G.P."/>
            <person name="Pei Y."/>
            <person name="Feng M.G."/>
            <person name="Xia Y."/>
            <person name="Wang C."/>
        </authorList>
    </citation>
    <scope>NUCLEOTIDE SEQUENCE [LARGE SCALE GENOMIC DNA]</scope>
    <source>
        <strain evidence="1 2">CQMa 102</strain>
    </source>
</reference>
<dbReference type="OrthoDB" id="6161812at2759"/>
<gene>
    <name evidence="1" type="ORF">MAC_05870</name>
</gene>
<organism evidence="2">
    <name type="scientific">Metarhizium acridum (strain CQMa 102)</name>
    <dbReference type="NCBI Taxonomy" id="655827"/>
    <lineage>
        <taxon>Eukaryota</taxon>
        <taxon>Fungi</taxon>
        <taxon>Dikarya</taxon>
        <taxon>Ascomycota</taxon>
        <taxon>Pezizomycotina</taxon>
        <taxon>Sordariomycetes</taxon>
        <taxon>Hypocreomycetidae</taxon>
        <taxon>Hypocreales</taxon>
        <taxon>Clavicipitaceae</taxon>
        <taxon>Metarhizium</taxon>
    </lineage>
</organism>
<dbReference type="EMBL" id="GL698516">
    <property type="protein sequence ID" value="EFY88132.1"/>
    <property type="molecule type" value="Genomic_DNA"/>
</dbReference>
<dbReference type="HOGENOM" id="CLU_1409085_0_0_1"/>
<dbReference type="AlphaFoldDB" id="E9E7M2"/>
<dbReference type="Proteomes" id="UP000002499">
    <property type="component" value="Unassembled WGS sequence"/>
</dbReference>
<sequence length="193" mass="21900">METAGLYATKAHVGLNSRQFREIFFATQWEFAIEKHKRSLDQDDRQTVESFRSWNDVRAHVLKYAPRPISLIHPALEHLNVFANIFAAKLVASLDLAFFLSPSETEEPETLAKVLRMIKQLVYQAEAFNGLCSSDAEMDNSIKEACFDMQVLYLDFLIASIEYIHGAGEARHFIDSALQGGGSPLQLIEHFYT</sequence>
<dbReference type="STRING" id="655827.E9E7M2"/>
<evidence type="ECO:0000313" key="2">
    <source>
        <dbReference type="Proteomes" id="UP000002499"/>
    </source>
</evidence>
<dbReference type="eggNOG" id="ENOG502RJAC">
    <property type="taxonomic scope" value="Eukaryota"/>
</dbReference>
<dbReference type="InParanoid" id="E9E7M2"/>
<accession>E9E7M2</accession>
<evidence type="ECO:0000313" key="1">
    <source>
        <dbReference type="EMBL" id="EFY88132.1"/>
    </source>
</evidence>
<proteinExistence type="predicted"/>
<name>E9E7M2_METAQ</name>
<protein>
    <submittedName>
        <fullName evidence="1">Uncharacterized protein</fullName>
    </submittedName>
</protein>
<keyword evidence="2" id="KW-1185">Reference proteome</keyword>